<protein>
    <submittedName>
        <fullName evidence="2">Uncharacterized protein</fullName>
    </submittedName>
</protein>
<reference evidence="2" key="1">
    <citation type="submission" date="2022-11" db="EMBL/GenBank/DDBJ databases">
        <title>Chromosome-level genome of Pogonophryne albipinna.</title>
        <authorList>
            <person name="Jo E."/>
        </authorList>
    </citation>
    <scope>NUCLEOTIDE SEQUENCE</scope>
    <source>
        <strain evidence="2">SGF0006</strain>
        <tissue evidence="2">Muscle</tissue>
    </source>
</reference>
<gene>
    <name evidence="2" type="ORF">JOQ06_005211</name>
</gene>
<evidence type="ECO:0000256" key="1">
    <source>
        <dbReference type="SAM" id="MobiDB-lite"/>
    </source>
</evidence>
<dbReference type="Proteomes" id="UP001219934">
    <property type="component" value="Unassembled WGS sequence"/>
</dbReference>
<keyword evidence="3" id="KW-1185">Reference proteome</keyword>
<feature type="region of interest" description="Disordered" evidence="1">
    <location>
        <begin position="99"/>
        <end position="133"/>
    </location>
</feature>
<dbReference type="AlphaFoldDB" id="A0AAD6BH00"/>
<organism evidence="2 3">
    <name type="scientific">Pogonophryne albipinna</name>
    <dbReference type="NCBI Taxonomy" id="1090488"/>
    <lineage>
        <taxon>Eukaryota</taxon>
        <taxon>Metazoa</taxon>
        <taxon>Chordata</taxon>
        <taxon>Craniata</taxon>
        <taxon>Vertebrata</taxon>
        <taxon>Euteleostomi</taxon>
        <taxon>Actinopterygii</taxon>
        <taxon>Neopterygii</taxon>
        <taxon>Teleostei</taxon>
        <taxon>Neoteleostei</taxon>
        <taxon>Acanthomorphata</taxon>
        <taxon>Eupercaria</taxon>
        <taxon>Perciformes</taxon>
        <taxon>Notothenioidei</taxon>
        <taxon>Pogonophryne</taxon>
    </lineage>
</organism>
<evidence type="ECO:0000313" key="2">
    <source>
        <dbReference type="EMBL" id="KAJ4942694.1"/>
    </source>
</evidence>
<sequence length="133" mass="14746">MDLNMDGNMDRDGNVDGNIKMDLNMDRDGNMDGNINMDLNRDENMDRDRDGNVDGNINMDLNMDGNIDSSAALLLSVTLPRPPTLRLYPGNRAYLTTINQSQASTHTSANQKQPLTPQPITSSHYCLSQSGRM</sequence>
<evidence type="ECO:0000313" key="3">
    <source>
        <dbReference type="Proteomes" id="UP001219934"/>
    </source>
</evidence>
<comment type="caution">
    <text evidence="2">The sequence shown here is derived from an EMBL/GenBank/DDBJ whole genome shotgun (WGS) entry which is preliminary data.</text>
</comment>
<dbReference type="EMBL" id="JAPTMU010000005">
    <property type="protein sequence ID" value="KAJ4942694.1"/>
    <property type="molecule type" value="Genomic_DNA"/>
</dbReference>
<accession>A0AAD6BH00</accession>
<proteinExistence type="predicted"/>
<name>A0AAD6BH00_9TELE</name>